<evidence type="ECO:0000313" key="4">
    <source>
        <dbReference type="EMBL" id="ELR21553.1"/>
    </source>
</evidence>
<keyword evidence="1" id="KW-0677">Repeat</keyword>
<dbReference type="GeneID" id="14922452"/>
<accession>L8HA16</accession>
<protein>
    <submittedName>
        <fullName evidence="4">Ankyrin repeat-containing protein</fullName>
    </submittedName>
</protein>
<gene>
    <name evidence="4" type="ORF">ACA1_226900</name>
</gene>
<evidence type="ECO:0000313" key="5">
    <source>
        <dbReference type="Proteomes" id="UP000011083"/>
    </source>
</evidence>
<dbReference type="OrthoDB" id="5314041at2759"/>
<dbReference type="SMART" id="SM00248">
    <property type="entry name" value="ANK"/>
    <property type="match status" value="3"/>
</dbReference>
<evidence type="ECO:0000256" key="1">
    <source>
        <dbReference type="ARBA" id="ARBA00022737"/>
    </source>
</evidence>
<dbReference type="PROSITE" id="PS50088">
    <property type="entry name" value="ANK_REPEAT"/>
    <property type="match status" value="2"/>
</dbReference>
<keyword evidence="5" id="KW-1185">Reference proteome</keyword>
<sequence>MVKADEKATDANRAIHIAAVNGHTVGCYSGVVQALIEFDKKMSNAANNFGTTPLHLAVYAGKTATAAFLLKHGASPNACDRAKVTPIHNAVARGSHDLFWLLIAYGARCDILDKEGETLTDWARCFKRREMEEPIACALAQARKQAAAAFSV</sequence>
<dbReference type="RefSeq" id="XP_004346498.1">
    <property type="nucleotide sequence ID" value="XM_004346448.1"/>
</dbReference>
<dbReference type="PROSITE" id="PS50297">
    <property type="entry name" value="ANK_REP_REGION"/>
    <property type="match status" value="1"/>
</dbReference>
<dbReference type="PANTHER" id="PTHR24201">
    <property type="entry name" value="ANK_REP_REGION DOMAIN-CONTAINING PROTEIN"/>
    <property type="match status" value="1"/>
</dbReference>
<dbReference type="SUPFAM" id="SSF48403">
    <property type="entry name" value="Ankyrin repeat"/>
    <property type="match status" value="1"/>
</dbReference>
<keyword evidence="2 3" id="KW-0040">ANK repeat</keyword>
<dbReference type="OMA" id="MEEPIAC"/>
<dbReference type="InterPro" id="IPR050776">
    <property type="entry name" value="Ank_Repeat/CDKN_Inhibitor"/>
</dbReference>
<name>L8HA16_ACACF</name>
<dbReference type="Proteomes" id="UP000011083">
    <property type="component" value="Unassembled WGS sequence"/>
</dbReference>
<dbReference type="InterPro" id="IPR036770">
    <property type="entry name" value="Ankyrin_rpt-contain_sf"/>
</dbReference>
<evidence type="ECO:0000256" key="3">
    <source>
        <dbReference type="PROSITE-ProRule" id="PRU00023"/>
    </source>
</evidence>
<reference evidence="4 5" key="1">
    <citation type="journal article" date="2013" name="Genome Biol.">
        <title>Genome of Acanthamoeba castellanii highlights extensive lateral gene transfer and early evolution of tyrosine kinase signaling.</title>
        <authorList>
            <person name="Clarke M."/>
            <person name="Lohan A.J."/>
            <person name="Liu B."/>
            <person name="Lagkouvardos I."/>
            <person name="Roy S."/>
            <person name="Zafar N."/>
            <person name="Bertelli C."/>
            <person name="Schilde C."/>
            <person name="Kianianmomeni A."/>
            <person name="Burglin T.R."/>
            <person name="Frech C."/>
            <person name="Turcotte B."/>
            <person name="Kopec K.O."/>
            <person name="Synnott J.M."/>
            <person name="Choo C."/>
            <person name="Paponov I."/>
            <person name="Finkler A."/>
            <person name="Soon Heng Tan C."/>
            <person name="Hutchins A.P."/>
            <person name="Weinmeier T."/>
            <person name="Rattei T."/>
            <person name="Chu J.S."/>
            <person name="Gimenez G."/>
            <person name="Irimia M."/>
            <person name="Rigden D.J."/>
            <person name="Fitzpatrick D.A."/>
            <person name="Lorenzo-Morales J."/>
            <person name="Bateman A."/>
            <person name="Chiu C.H."/>
            <person name="Tang P."/>
            <person name="Hegemann P."/>
            <person name="Fromm H."/>
            <person name="Raoult D."/>
            <person name="Greub G."/>
            <person name="Miranda-Saavedra D."/>
            <person name="Chen N."/>
            <person name="Nash P."/>
            <person name="Ginger M.L."/>
            <person name="Horn M."/>
            <person name="Schaap P."/>
            <person name="Caler L."/>
            <person name="Loftus B."/>
        </authorList>
    </citation>
    <scope>NUCLEOTIDE SEQUENCE [LARGE SCALE GENOMIC DNA]</scope>
    <source>
        <strain evidence="4 5">Neff</strain>
    </source>
</reference>
<evidence type="ECO:0000256" key="2">
    <source>
        <dbReference type="ARBA" id="ARBA00023043"/>
    </source>
</evidence>
<dbReference type="EMBL" id="KB007901">
    <property type="protein sequence ID" value="ELR21553.1"/>
    <property type="molecule type" value="Genomic_DNA"/>
</dbReference>
<dbReference type="STRING" id="1257118.L8HA16"/>
<proteinExistence type="predicted"/>
<feature type="repeat" description="ANK" evidence="3">
    <location>
        <begin position="49"/>
        <end position="81"/>
    </location>
</feature>
<dbReference type="AlphaFoldDB" id="L8HA16"/>
<dbReference type="KEGG" id="acan:ACA1_226900"/>
<organism evidence="4 5">
    <name type="scientific">Acanthamoeba castellanii (strain ATCC 30010 / Neff)</name>
    <dbReference type="NCBI Taxonomy" id="1257118"/>
    <lineage>
        <taxon>Eukaryota</taxon>
        <taxon>Amoebozoa</taxon>
        <taxon>Discosea</taxon>
        <taxon>Longamoebia</taxon>
        <taxon>Centramoebida</taxon>
        <taxon>Acanthamoebidae</taxon>
        <taxon>Acanthamoeba</taxon>
    </lineage>
</organism>
<dbReference type="VEuPathDB" id="AmoebaDB:ACA1_226900"/>
<dbReference type="Pfam" id="PF12796">
    <property type="entry name" value="Ank_2"/>
    <property type="match status" value="1"/>
</dbReference>
<dbReference type="InterPro" id="IPR002110">
    <property type="entry name" value="Ankyrin_rpt"/>
</dbReference>
<dbReference type="Gene3D" id="1.25.40.20">
    <property type="entry name" value="Ankyrin repeat-containing domain"/>
    <property type="match status" value="1"/>
</dbReference>
<feature type="repeat" description="ANK" evidence="3">
    <location>
        <begin position="82"/>
        <end position="114"/>
    </location>
</feature>